<feature type="domain" description="Core-binding (CB)" evidence="7">
    <location>
        <begin position="3"/>
        <end position="86"/>
    </location>
</feature>
<gene>
    <name evidence="8" type="ORF">NATSA_08550</name>
</gene>
<sequence length="333" mass="38189">MPAKKKKLLQQLRDAIRRKGYSLSTEKNYVKWTREYVLFHDKKHPVDMGQDEVTDFLTYLVNKRRVSPSTQNQALCALIFLYRQLLGMEDFYVDKVEWSKKAKRIPVVLSVDEVTKVMDLLQGKALLPLKLMYGAGLRVSECIRLRVQDLDLEYRQLIIRDGKGKKDRTTVAPDALIDGISRQVRLVKRIHDHDLSRGYGEVVLPYALQKKYPSAGKSINWQFLFPSGKLSRDPRTKKISRFHISRESMHRELQRAVRLAGVSKKVTTHTLRHSFATHLLQAGYDIRTVQELLGHNDVSTTMIYTHILKTGGHAVRSPLDATVNPRGFAGRSG</sequence>
<feature type="domain" description="Tyr recombinase" evidence="6">
    <location>
        <begin position="104"/>
        <end position="317"/>
    </location>
</feature>
<dbReference type="InterPro" id="IPR044068">
    <property type="entry name" value="CB"/>
</dbReference>
<dbReference type="Gene3D" id="1.10.150.130">
    <property type="match status" value="1"/>
</dbReference>
<dbReference type="InterPro" id="IPR002104">
    <property type="entry name" value="Integrase_catalytic"/>
</dbReference>
<proteinExistence type="inferred from homology"/>
<dbReference type="PANTHER" id="PTHR30349:SF64">
    <property type="entry name" value="PROPHAGE INTEGRASE INTD-RELATED"/>
    <property type="match status" value="1"/>
</dbReference>
<evidence type="ECO:0000256" key="3">
    <source>
        <dbReference type="ARBA" id="ARBA00023125"/>
    </source>
</evidence>
<keyword evidence="9" id="KW-1185">Reference proteome</keyword>
<dbReference type="PANTHER" id="PTHR30349">
    <property type="entry name" value="PHAGE INTEGRASE-RELATED"/>
    <property type="match status" value="1"/>
</dbReference>
<reference evidence="8" key="1">
    <citation type="submission" date="2021-02" db="EMBL/GenBank/DDBJ databases">
        <title>Natronogracilivirga saccharolytica gen. nov. sp. nov. a new anaerobic, haloalkiliphilic carbohydrate-fermenting bacterium from soda lake and proposing of Cyclonatronumiaceae fam. nov. in the phylum Balneolaeota.</title>
        <authorList>
            <person name="Zhilina T.N."/>
            <person name="Sorokin D.Y."/>
            <person name="Zavarzina D.G."/>
            <person name="Toshchakov S.V."/>
            <person name="Kublanov I.V."/>
        </authorList>
    </citation>
    <scope>NUCLEOTIDE SEQUENCE</scope>
    <source>
        <strain evidence="8">Z-1702</strain>
    </source>
</reference>
<evidence type="ECO:0000259" key="6">
    <source>
        <dbReference type="PROSITE" id="PS51898"/>
    </source>
</evidence>
<evidence type="ECO:0000313" key="9">
    <source>
        <dbReference type="Proteomes" id="UP000673975"/>
    </source>
</evidence>
<dbReference type="RefSeq" id="WP_210511662.1">
    <property type="nucleotide sequence ID" value="NZ_JAFIDN010000005.1"/>
</dbReference>
<evidence type="ECO:0000256" key="4">
    <source>
        <dbReference type="ARBA" id="ARBA00023172"/>
    </source>
</evidence>
<dbReference type="InterPro" id="IPR050090">
    <property type="entry name" value="Tyrosine_recombinase_XerCD"/>
</dbReference>
<dbReference type="InterPro" id="IPR011010">
    <property type="entry name" value="DNA_brk_join_enz"/>
</dbReference>
<comment type="similarity">
    <text evidence="1">Belongs to the 'phage' integrase family.</text>
</comment>
<dbReference type="GO" id="GO:0015074">
    <property type="term" value="P:DNA integration"/>
    <property type="evidence" value="ECO:0007669"/>
    <property type="project" value="UniProtKB-KW"/>
</dbReference>
<dbReference type="InterPro" id="IPR011946">
    <property type="entry name" value="Integrase_integron-type"/>
</dbReference>
<dbReference type="SUPFAM" id="SSF56349">
    <property type="entry name" value="DNA breaking-rejoining enzymes"/>
    <property type="match status" value="1"/>
</dbReference>
<dbReference type="GO" id="GO:0006310">
    <property type="term" value="P:DNA recombination"/>
    <property type="evidence" value="ECO:0007669"/>
    <property type="project" value="UniProtKB-KW"/>
</dbReference>
<dbReference type="Pfam" id="PF00589">
    <property type="entry name" value="Phage_integrase"/>
    <property type="match status" value="1"/>
</dbReference>
<accession>A0A8J7UTK9</accession>
<dbReference type="InterPro" id="IPR010998">
    <property type="entry name" value="Integrase_recombinase_N"/>
</dbReference>
<dbReference type="InterPro" id="IPR004107">
    <property type="entry name" value="Integrase_SAM-like_N"/>
</dbReference>
<dbReference type="GO" id="GO:0003677">
    <property type="term" value="F:DNA binding"/>
    <property type="evidence" value="ECO:0007669"/>
    <property type="project" value="UniProtKB-UniRule"/>
</dbReference>
<dbReference type="Proteomes" id="UP000673975">
    <property type="component" value="Unassembled WGS sequence"/>
</dbReference>
<name>A0A8J7UTK9_9BACT</name>
<comment type="caution">
    <text evidence="8">The sequence shown here is derived from an EMBL/GenBank/DDBJ whole genome shotgun (WGS) entry which is preliminary data.</text>
</comment>
<keyword evidence="2" id="KW-0229">DNA integration</keyword>
<evidence type="ECO:0000259" key="7">
    <source>
        <dbReference type="PROSITE" id="PS51900"/>
    </source>
</evidence>
<dbReference type="AlphaFoldDB" id="A0A8J7UTK9"/>
<organism evidence="8 9">
    <name type="scientific">Natronogracilivirga saccharolytica</name>
    <dbReference type="NCBI Taxonomy" id="2812953"/>
    <lineage>
        <taxon>Bacteria</taxon>
        <taxon>Pseudomonadati</taxon>
        <taxon>Balneolota</taxon>
        <taxon>Balneolia</taxon>
        <taxon>Balneolales</taxon>
        <taxon>Cyclonatronaceae</taxon>
        <taxon>Natronogracilivirga</taxon>
    </lineage>
</organism>
<dbReference type="EMBL" id="JAFIDN010000005">
    <property type="protein sequence ID" value="MBP3192711.1"/>
    <property type="molecule type" value="Genomic_DNA"/>
</dbReference>
<dbReference type="PROSITE" id="PS51898">
    <property type="entry name" value="TYR_RECOMBINASE"/>
    <property type="match status" value="1"/>
</dbReference>
<keyword evidence="3 5" id="KW-0238">DNA-binding</keyword>
<dbReference type="Gene3D" id="1.10.443.10">
    <property type="entry name" value="Intergrase catalytic core"/>
    <property type="match status" value="1"/>
</dbReference>
<keyword evidence="4" id="KW-0233">DNA recombination</keyword>
<dbReference type="PROSITE" id="PS51900">
    <property type="entry name" value="CB"/>
    <property type="match status" value="1"/>
</dbReference>
<dbReference type="Pfam" id="PF13495">
    <property type="entry name" value="Phage_int_SAM_4"/>
    <property type="match status" value="1"/>
</dbReference>
<dbReference type="NCBIfam" id="TIGR02249">
    <property type="entry name" value="integrase_gron"/>
    <property type="match status" value="1"/>
</dbReference>
<evidence type="ECO:0000256" key="1">
    <source>
        <dbReference type="ARBA" id="ARBA00008857"/>
    </source>
</evidence>
<protein>
    <submittedName>
        <fullName evidence="8">Integron integrase</fullName>
    </submittedName>
</protein>
<evidence type="ECO:0000313" key="8">
    <source>
        <dbReference type="EMBL" id="MBP3192711.1"/>
    </source>
</evidence>
<dbReference type="InterPro" id="IPR013762">
    <property type="entry name" value="Integrase-like_cat_sf"/>
</dbReference>
<evidence type="ECO:0000256" key="5">
    <source>
        <dbReference type="PROSITE-ProRule" id="PRU01248"/>
    </source>
</evidence>
<evidence type="ECO:0000256" key="2">
    <source>
        <dbReference type="ARBA" id="ARBA00022908"/>
    </source>
</evidence>